<evidence type="ECO:0000313" key="7">
    <source>
        <dbReference type="EMBL" id="PKC61858.1"/>
    </source>
</evidence>
<dbReference type="GO" id="GO:0004674">
    <property type="term" value="F:protein serine/threonine kinase activity"/>
    <property type="evidence" value="ECO:0007669"/>
    <property type="project" value="TreeGrafter"/>
</dbReference>
<sequence length="666" mass="76854">MVEYDNIDDPNEWIEEAISKKHIKYYEYEHFSNIEKIGFGAFGKVYRANWRNNEQYLALKSFFNHDKANTKEIVEELKLQREVDFHDNIIHFFGVTSENNQNNSSKNYSLVMEYADGGTLRQYLKKNLDKLSWDNKLIIAYQLACAVSCLHDEGIVHSDLHSNNILIHQNIVKLADFGLSKRIEEVTKSHSKLFGVIPYIDPKRLIKQKYKLNKMSDIYSVGVLLWEISSGQPPFYIEGEKYDIGLIYEISEGLREKPVPDTSITYIKLYTDCWDGEPDNRPTICEVVNLLYNMIFPNDESETTKIDQTNDEKLTVINIGKTYTSSVGLSKINTNEMREIIEQLVNGQITKHVDETKIDQTNDDKLTVINIGKTYTSSVGLSKMNTNEIHEIIEQLVDGQITKHVDELSNLILKEVNEGKELRVTKQHIFDYSKNHNIDLKDIYNWLLRNQDNTKYIFLLGYFNYRGIGTIKHDWKAFNLFFSASEQEHILAQYHVGLYYEIGNETAKDEKLAFELYENQFFDGNIVEKDKNKAFKLFEKSAEGKYSNGINMLGYCYNVGIGTEIDRKIAFELYQGAADLGNTYGINNLGRCYQDGIGTSVNKHKALELYQKAAKLGNNKAQFNLAKKYEIGEGVAKDIDQAIYWYKKSAKQENLSAQMKLISLRS</sequence>
<dbReference type="InterPro" id="IPR017441">
    <property type="entry name" value="Protein_kinase_ATP_BS"/>
</dbReference>
<dbReference type="AlphaFoldDB" id="A0A2N0REZ5"/>
<evidence type="ECO:0000256" key="1">
    <source>
        <dbReference type="ARBA" id="ARBA00022679"/>
    </source>
</evidence>
<dbReference type="InterPro" id="IPR001245">
    <property type="entry name" value="Ser-Thr/Tyr_kinase_cat_dom"/>
</dbReference>
<dbReference type="InterPro" id="IPR011009">
    <property type="entry name" value="Kinase-like_dom_sf"/>
</dbReference>
<dbReference type="Gene3D" id="1.25.40.10">
    <property type="entry name" value="Tetratricopeptide repeat domain"/>
    <property type="match status" value="2"/>
</dbReference>
<dbReference type="Pfam" id="PF08238">
    <property type="entry name" value="Sel1"/>
    <property type="match status" value="6"/>
</dbReference>
<proteinExistence type="predicted"/>
<dbReference type="InterPro" id="IPR000719">
    <property type="entry name" value="Prot_kinase_dom"/>
</dbReference>
<dbReference type="InterPro" id="IPR011990">
    <property type="entry name" value="TPR-like_helical_dom_sf"/>
</dbReference>
<evidence type="ECO:0000256" key="5">
    <source>
        <dbReference type="PROSITE-ProRule" id="PRU10141"/>
    </source>
</evidence>
<keyword evidence="3 7" id="KW-0418">Kinase</keyword>
<dbReference type="PROSITE" id="PS00107">
    <property type="entry name" value="PROTEIN_KINASE_ATP"/>
    <property type="match status" value="1"/>
</dbReference>
<feature type="domain" description="Protein kinase" evidence="6">
    <location>
        <begin position="31"/>
        <end position="296"/>
    </location>
</feature>
<name>A0A2N0REZ5_9GLOM</name>
<dbReference type="PRINTS" id="PR00109">
    <property type="entry name" value="TYRKINASE"/>
</dbReference>
<dbReference type="VEuPathDB" id="FungiDB:FUN_009661"/>
<dbReference type="VEuPathDB" id="FungiDB:RhiirA1_465927"/>
<keyword evidence="2 5" id="KW-0547">Nucleotide-binding</keyword>
<keyword evidence="1" id="KW-0808">Transferase</keyword>
<dbReference type="SUPFAM" id="SSF56112">
    <property type="entry name" value="Protein kinase-like (PK-like)"/>
    <property type="match status" value="1"/>
</dbReference>
<gene>
    <name evidence="7" type="ORF">RhiirA1_465927</name>
</gene>
<reference evidence="7 8" key="2">
    <citation type="submission" date="2017-10" db="EMBL/GenBank/DDBJ databases">
        <title>Genome analyses suggest a sexual origin of heterokaryosis in a supposedly ancient asexual fungus.</title>
        <authorList>
            <person name="Corradi N."/>
            <person name="Sedzielewska K."/>
            <person name="Noel J."/>
            <person name="Charron P."/>
            <person name="Farinelli L."/>
            <person name="Marton T."/>
            <person name="Kruger M."/>
            <person name="Pelin A."/>
            <person name="Brachmann A."/>
            <person name="Corradi N."/>
        </authorList>
    </citation>
    <scope>NUCLEOTIDE SEQUENCE [LARGE SCALE GENOMIC DNA]</scope>
    <source>
        <strain evidence="7 8">A1</strain>
    </source>
</reference>
<evidence type="ECO:0000256" key="2">
    <source>
        <dbReference type="ARBA" id="ARBA00022741"/>
    </source>
</evidence>
<protein>
    <submittedName>
        <fullName evidence="7">Kinase-like protein</fullName>
    </submittedName>
</protein>
<dbReference type="SUPFAM" id="SSF81901">
    <property type="entry name" value="HCP-like"/>
    <property type="match status" value="2"/>
</dbReference>
<organism evidence="7 8">
    <name type="scientific">Rhizophagus irregularis</name>
    <dbReference type="NCBI Taxonomy" id="588596"/>
    <lineage>
        <taxon>Eukaryota</taxon>
        <taxon>Fungi</taxon>
        <taxon>Fungi incertae sedis</taxon>
        <taxon>Mucoromycota</taxon>
        <taxon>Glomeromycotina</taxon>
        <taxon>Glomeromycetes</taxon>
        <taxon>Glomerales</taxon>
        <taxon>Glomeraceae</taxon>
        <taxon>Rhizophagus</taxon>
    </lineage>
</organism>
<accession>A0A2N0REZ5</accession>
<dbReference type="SMART" id="SM00671">
    <property type="entry name" value="SEL1"/>
    <property type="match status" value="5"/>
</dbReference>
<evidence type="ECO:0000256" key="3">
    <source>
        <dbReference type="ARBA" id="ARBA00022777"/>
    </source>
</evidence>
<dbReference type="PROSITE" id="PS50011">
    <property type="entry name" value="PROTEIN_KINASE_DOM"/>
    <property type="match status" value="1"/>
</dbReference>
<dbReference type="EMBL" id="LLXH01000930">
    <property type="protein sequence ID" value="PKC61858.1"/>
    <property type="molecule type" value="Genomic_DNA"/>
</dbReference>
<dbReference type="Pfam" id="PF00069">
    <property type="entry name" value="Pkinase"/>
    <property type="match status" value="1"/>
</dbReference>
<comment type="caution">
    <text evidence="7">The sequence shown here is derived from an EMBL/GenBank/DDBJ whole genome shotgun (WGS) entry which is preliminary data.</text>
</comment>
<feature type="binding site" evidence="5">
    <location>
        <position position="60"/>
    </location>
    <ligand>
        <name>ATP</name>
        <dbReference type="ChEBI" id="CHEBI:30616"/>
    </ligand>
</feature>
<dbReference type="Proteomes" id="UP000232688">
    <property type="component" value="Unassembled WGS sequence"/>
</dbReference>
<dbReference type="InterPro" id="IPR051681">
    <property type="entry name" value="Ser/Thr_Kinases-Pseudokinases"/>
</dbReference>
<keyword evidence="4 5" id="KW-0067">ATP-binding</keyword>
<evidence type="ECO:0000313" key="8">
    <source>
        <dbReference type="Proteomes" id="UP000232688"/>
    </source>
</evidence>
<evidence type="ECO:0000256" key="4">
    <source>
        <dbReference type="ARBA" id="ARBA00022840"/>
    </source>
</evidence>
<reference evidence="7 8" key="1">
    <citation type="submission" date="2017-10" db="EMBL/GenBank/DDBJ databases">
        <title>Extensive intraspecific genome diversity in a model arbuscular mycorrhizal fungus.</title>
        <authorList>
            <person name="Chen E.C.H."/>
            <person name="Morin E."/>
            <person name="Baudet D."/>
            <person name="Noel J."/>
            <person name="Ndikumana S."/>
            <person name="Charron P."/>
            <person name="St-Onge C."/>
            <person name="Giorgi J."/>
            <person name="Grigoriev I.V."/>
            <person name="Roux C."/>
            <person name="Martin F.M."/>
            <person name="Corradi N."/>
        </authorList>
    </citation>
    <scope>NUCLEOTIDE SEQUENCE [LARGE SCALE GENOMIC DNA]</scope>
    <source>
        <strain evidence="7 8">A1</strain>
    </source>
</reference>
<evidence type="ECO:0000259" key="6">
    <source>
        <dbReference type="PROSITE" id="PS50011"/>
    </source>
</evidence>
<dbReference type="GO" id="GO:0005524">
    <property type="term" value="F:ATP binding"/>
    <property type="evidence" value="ECO:0007669"/>
    <property type="project" value="UniProtKB-UniRule"/>
</dbReference>
<dbReference type="VEuPathDB" id="FungiDB:RhiirFUN_021480"/>
<dbReference type="VEuPathDB" id="FungiDB:RhiirFUN_021481"/>
<dbReference type="InterPro" id="IPR006597">
    <property type="entry name" value="Sel1-like"/>
</dbReference>
<dbReference type="Gene3D" id="1.10.510.10">
    <property type="entry name" value="Transferase(Phosphotransferase) domain 1"/>
    <property type="match status" value="1"/>
</dbReference>
<dbReference type="PANTHER" id="PTHR44329:SF288">
    <property type="entry name" value="MITOGEN-ACTIVATED PROTEIN KINASE KINASE KINASE 20"/>
    <property type="match status" value="1"/>
</dbReference>
<dbReference type="PANTHER" id="PTHR44329">
    <property type="entry name" value="SERINE/THREONINE-PROTEIN KINASE TNNI3K-RELATED"/>
    <property type="match status" value="1"/>
</dbReference>